<reference evidence="1 2" key="1">
    <citation type="submission" date="2018-10" db="EMBL/GenBank/DDBJ databases">
        <title>Genome assembly for a Yunnan-Guizhou Plateau 3E fish, Anabarilius grahami (Regan), and its evolutionary and genetic applications.</title>
        <authorList>
            <person name="Jiang W."/>
        </authorList>
    </citation>
    <scope>NUCLEOTIDE SEQUENCE [LARGE SCALE GENOMIC DNA]</scope>
    <source>
        <strain evidence="1">AG-KIZ</strain>
        <tissue evidence="1">Muscle</tissue>
    </source>
</reference>
<evidence type="ECO:0000313" key="2">
    <source>
        <dbReference type="Proteomes" id="UP000281406"/>
    </source>
</evidence>
<dbReference type="EMBL" id="RJVU01072567">
    <property type="protein sequence ID" value="ROI33857.1"/>
    <property type="molecule type" value="Genomic_DNA"/>
</dbReference>
<dbReference type="AlphaFoldDB" id="A0A3N0XI65"/>
<name>A0A3N0XI65_ANAGA</name>
<keyword evidence="2" id="KW-1185">Reference proteome</keyword>
<evidence type="ECO:0000313" key="1">
    <source>
        <dbReference type="EMBL" id="ROI33857.1"/>
    </source>
</evidence>
<sequence length="60" mass="6848">MNRFSQSSERDQTRGVVHELNLAPDVLKKKTKSFMAVMAKTLIIIQLNCYLTPSQPEARL</sequence>
<dbReference type="Proteomes" id="UP000281406">
    <property type="component" value="Unassembled WGS sequence"/>
</dbReference>
<gene>
    <name evidence="1" type="ORF">DPX16_20371</name>
</gene>
<proteinExistence type="predicted"/>
<protein>
    <submittedName>
        <fullName evidence="1">Uncharacterized protein</fullName>
    </submittedName>
</protein>
<organism evidence="1 2">
    <name type="scientific">Anabarilius grahami</name>
    <name type="common">Kanglang fish</name>
    <name type="synonym">Barilius grahami</name>
    <dbReference type="NCBI Taxonomy" id="495550"/>
    <lineage>
        <taxon>Eukaryota</taxon>
        <taxon>Metazoa</taxon>
        <taxon>Chordata</taxon>
        <taxon>Craniata</taxon>
        <taxon>Vertebrata</taxon>
        <taxon>Euteleostomi</taxon>
        <taxon>Actinopterygii</taxon>
        <taxon>Neopterygii</taxon>
        <taxon>Teleostei</taxon>
        <taxon>Ostariophysi</taxon>
        <taxon>Cypriniformes</taxon>
        <taxon>Xenocyprididae</taxon>
        <taxon>Xenocypridinae</taxon>
        <taxon>Xenocypridinae incertae sedis</taxon>
        <taxon>Anabarilius</taxon>
    </lineage>
</organism>
<accession>A0A3N0XI65</accession>
<comment type="caution">
    <text evidence="1">The sequence shown here is derived from an EMBL/GenBank/DDBJ whole genome shotgun (WGS) entry which is preliminary data.</text>
</comment>